<evidence type="ECO:0000313" key="11">
    <source>
        <dbReference type="EMBL" id="KAH8504961.1"/>
    </source>
</evidence>
<accession>A0A8T2YIK8</accession>
<keyword evidence="5" id="KW-0342">GTP-binding</keyword>
<dbReference type="GO" id="GO:0005829">
    <property type="term" value="C:cytosol"/>
    <property type="evidence" value="ECO:0007669"/>
    <property type="project" value="TreeGrafter"/>
</dbReference>
<dbReference type="FunFam" id="3.30.230.10:FF:000009">
    <property type="entry name" value="116 kDa U5 small nuclear ribonucleoprotein component"/>
    <property type="match status" value="1"/>
</dbReference>
<evidence type="ECO:0000256" key="2">
    <source>
        <dbReference type="ARBA" id="ARBA00022664"/>
    </source>
</evidence>
<dbReference type="Pfam" id="PF16004">
    <property type="entry name" value="EFTUD2"/>
    <property type="match status" value="1"/>
</dbReference>
<dbReference type="InterPro" id="IPR000795">
    <property type="entry name" value="T_Tr_GTP-bd_dom"/>
</dbReference>
<dbReference type="EMBL" id="JACEGQ020000006">
    <property type="protein sequence ID" value="KAH8504960.1"/>
    <property type="molecule type" value="Genomic_DNA"/>
</dbReference>
<dbReference type="InterPro" id="IPR027417">
    <property type="entry name" value="P-loop_NTPase"/>
</dbReference>
<dbReference type="InterPro" id="IPR014721">
    <property type="entry name" value="Ribsml_uS5_D2-typ_fold_subgr"/>
</dbReference>
<dbReference type="Gene3D" id="3.30.70.240">
    <property type="match status" value="1"/>
</dbReference>
<keyword evidence="4" id="KW-0547">Nucleotide-binding</keyword>
<evidence type="ECO:0000256" key="8">
    <source>
        <dbReference type="ARBA" id="ARBA00079027"/>
    </source>
</evidence>
<dbReference type="InterPro" id="IPR044121">
    <property type="entry name" value="Snu114_GTP-bd"/>
</dbReference>
<keyword evidence="12" id="KW-1185">Reference proteome</keyword>
<dbReference type="Proteomes" id="UP000807159">
    <property type="component" value="Chromosome 6"/>
</dbReference>
<evidence type="ECO:0000256" key="9">
    <source>
        <dbReference type="SAM" id="MobiDB-lite"/>
    </source>
</evidence>
<dbReference type="FunFam" id="3.30.70.240:FF:000004">
    <property type="entry name" value="116 kDa U5 small nuclear ribonucleoprotein"/>
    <property type="match status" value="1"/>
</dbReference>
<dbReference type="Pfam" id="PF03764">
    <property type="entry name" value="EFG_IV"/>
    <property type="match status" value="1"/>
</dbReference>
<dbReference type="InterPro" id="IPR035655">
    <property type="entry name" value="U5-116kDa_C"/>
</dbReference>
<dbReference type="PRINTS" id="PR00315">
    <property type="entry name" value="ELONGATNFCT"/>
</dbReference>
<comment type="subcellular location">
    <subcellularLocation>
        <location evidence="1">Nucleus speckle</location>
    </subcellularLocation>
</comment>
<evidence type="ECO:0000256" key="7">
    <source>
        <dbReference type="ARBA" id="ARBA00023242"/>
    </source>
</evidence>
<comment type="caution">
    <text evidence="11">The sequence shown here is derived from an EMBL/GenBank/DDBJ whole genome shotgun (WGS) entry which is preliminary data.</text>
</comment>
<keyword evidence="3" id="KW-0747">Spliceosome</keyword>
<dbReference type="GO" id="GO:0003924">
    <property type="term" value="F:GTPase activity"/>
    <property type="evidence" value="ECO:0007669"/>
    <property type="project" value="InterPro"/>
</dbReference>
<dbReference type="SMART" id="SM00889">
    <property type="entry name" value="EFG_IV"/>
    <property type="match status" value="1"/>
</dbReference>
<dbReference type="InterPro" id="IPR005517">
    <property type="entry name" value="Transl_elong_EFG/EF2_IV"/>
</dbReference>
<dbReference type="CDD" id="cd04090">
    <property type="entry name" value="EF2_II_snRNP"/>
    <property type="match status" value="1"/>
</dbReference>
<keyword evidence="6" id="KW-0508">mRNA splicing</keyword>
<evidence type="ECO:0000256" key="6">
    <source>
        <dbReference type="ARBA" id="ARBA00023187"/>
    </source>
</evidence>
<dbReference type="CDD" id="cd04098">
    <property type="entry name" value="eEF2_C_snRNP"/>
    <property type="match status" value="1"/>
</dbReference>
<dbReference type="CDD" id="cd16264">
    <property type="entry name" value="snRNP_III"/>
    <property type="match status" value="1"/>
</dbReference>
<dbReference type="SMART" id="SM00838">
    <property type="entry name" value="EFG_C"/>
    <property type="match status" value="1"/>
</dbReference>
<dbReference type="Pfam" id="PF00679">
    <property type="entry name" value="EFG_C"/>
    <property type="match status" value="1"/>
</dbReference>
<organism evidence="11 12">
    <name type="scientific">Populus deltoides</name>
    <name type="common">Eastern poplar</name>
    <name type="synonym">Eastern cottonwood</name>
    <dbReference type="NCBI Taxonomy" id="3696"/>
    <lineage>
        <taxon>Eukaryota</taxon>
        <taxon>Viridiplantae</taxon>
        <taxon>Streptophyta</taxon>
        <taxon>Embryophyta</taxon>
        <taxon>Tracheophyta</taxon>
        <taxon>Spermatophyta</taxon>
        <taxon>Magnoliopsida</taxon>
        <taxon>eudicotyledons</taxon>
        <taxon>Gunneridae</taxon>
        <taxon>Pentapetalae</taxon>
        <taxon>rosids</taxon>
        <taxon>fabids</taxon>
        <taxon>Malpighiales</taxon>
        <taxon>Salicaceae</taxon>
        <taxon>Saliceae</taxon>
        <taxon>Populus</taxon>
    </lineage>
</organism>
<evidence type="ECO:0000259" key="10">
    <source>
        <dbReference type="PROSITE" id="PS51722"/>
    </source>
</evidence>
<dbReference type="Gene3D" id="3.30.230.10">
    <property type="match status" value="1"/>
</dbReference>
<dbReference type="Gene3D" id="2.40.30.10">
    <property type="entry name" value="Translation factors"/>
    <property type="match status" value="1"/>
</dbReference>
<dbReference type="CDD" id="cd04167">
    <property type="entry name" value="Snu114p"/>
    <property type="match status" value="1"/>
</dbReference>
<dbReference type="Gene3D" id="3.30.70.870">
    <property type="entry name" value="Elongation Factor G (Translational Gtpase), domain 3"/>
    <property type="match status" value="1"/>
</dbReference>
<dbReference type="PROSITE" id="PS51722">
    <property type="entry name" value="G_TR_2"/>
    <property type="match status" value="1"/>
</dbReference>
<dbReference type="FunFam" id="3.30.70.870:FF:000002">
    <property type="entry name" value="Translation elongation factor 2"/>
    <property type="match status" value="1"/>
</dbReference>
<dbReference type="InterPro" id="IPR009000">
    <property type="entry name" value="Transl_B-barrel_sf"/>
</dbReference>
<dbReference type="PANTHER" id="PTHR42908:SF6">
    <property type="entry name" value="116 KDA U5 SMALL NUCLEAR RIBONUCLEOPROTEIN COMPONENT"/>
    <property type="match status" value="1"/>
</dbReference>
<dbReference type="FunFam" id="3.40.50.300:FF:000646">
    <property type="entry name" value="U5 small nuclear ribonucleoprotein component"/>
    <property type="match status" value="1"/>
</dbReference>
<dbReference type="SUPFAM" id="SSF52540">
    <property type="entry name" value="P-loop containing nucleoside triphosphate hydrolases"/>
    <property type="match status" value="1"/>
</dbReference>
<dbReference type="GO" id="GO:0046540">
    <property type="term" value="C:U4/U6 x U5 tri-snRNP complex"/>
    <property type="evidence" value="ECO:0007669"/>
    <property type="project" value="TreeGrafter"/>
</dbReference>
<proteinExistence type="predicted"/>
<dbReference type="CDD" id="cd01683">
    <property type="entry name" value="EF2_IV_snRNP"/>
    <property type="match status" value="1"/>
</dbReference>
<evidence type="ECO:0000256" key="5">
    <source>
        <dbReference type="ARBA" id="ARBA00023134"/>
    </source>
</evidence>
<dbReference type="AlphaFoldDB" id="A0A8T2YIK8"/>
<keyword evidence="2" id="KW-0507">mRNA processing</keyword>
<dbReference type="GO" id="GO:0005525">
    <property type="term" value="F:GTP binding"/>
    <property type="evidence" value="ECO:0007669"/>
    <property type="project" value="UniProtKB-KW"/>
</dbReference>
<feature type="domain" description="Tr-type G" evidence="10">
    <location>
        <begin position="137"/>
        <end position="423"/>
    </location>
</feature>
<evidence type="ECO:0000256" key="3">
    <source>
        <dbReference type="ARBA" id="ARBA00022728"/>
    </source>
</evidence>
<dbReference type="PANTHER" id="PTHR42908">
    <property type="entry name" value="TRANSLATION ELONGATION FACTOR-RELATED"/>
    <property type="match status" value="1"/>
</dbReference>
<dbReference type="GO" id="GO:0016607">
    <property type="term" value="C:nuclear speck"/>
    <property type="evidence" value="ECO:0007669"/>
    <property type="project" value="UniProtKB-SubCell"/>
</dbReference>
<dbReference type="SUPFAM" id="SSF50447">
    <property type="entry name" value="Translation proteins"/>
    <property type="match status" value="1"/>
</dbReference>
<dbReference type="SUPFAM" id="SSF54980">
    <property type="entry name" value="EF-G C-terminal domain-like"/>
    <property type="match status" value="2"/>
</dbReference>
<dbReference type="NCBIfam" id="TIGR00231">
    <property type="entry name" value="small_GTP"/>
    <property type="match status" value="1"/>
</dbReference>
<protein>
    <recommendedName>
        <fullName evidence="8">SNU114 homolog</fullName>
    </recommendedName>
</protein>
<sequence length="988" mass="110302">MDDNLYDEFGNYIGPEIESDRESDGEEEDEELPDKPHEDEEESDGEDAVHASNGWLAASDDVDMDNQVVLAEDKKYYPTAEEVYGPGVETLVNDEDEQPLEQPIIKPVRNIKFEVGVKDSSTYVSSQFLVGLMSNPSLVRNVALVGHLQHGKTVFMDMLVEQTHHMPTFDLNSEKHIRYTDTRIDEQERRISIKAVPMSLVLEDSNSKSYLCNIMDTPGHVNFSDEMTAALRLADGAVLIVDAAEGVMVNTERAIRHAIQEQLPIVVVINKVDRLITELKLPPKDAYHKLRHTIEVINNHISAVSLTAGNVQVIDPAAGNVCFAGATAGWSFTLHSFARLYLKLHGIPFDADKFASSLWGDMYYHPEDRAFKKKPPASGAERSFVQFVLEPLYKIYSQVIGEHKKSVESTLAEFGVTLPNSAYKLNVRPLLRLACSQVFGSALGFTDMLVKHIPSARDAAARKVDHTYTGPKDSMIYHAMVDCDPSGPLMVNVTKLYPKSDCSSFDAFGRVYSGKIMTGQSVKVLGEGYSPEDEEDMTVKEVTKLWVYQARYRLPISMAPPGSWVLIEGVDASIMKTATLSNVNYNEEDIYIFRPLQFNTLPVVKTATEPLNPSELPKMVEGLRKISKSYPLAITKVEESGEHTILGTGELYLDSIMKDLRELYSEVEVKVADPVVSFCETVVESSSMKCFAETPNKKNKITMIAEPLEKGLAEDIEDGVVSIDWNRKALGDFFKTKYDWDLLAARSIWAFGPDKQGPNILLDDTLPTEVDKGLLGAVKDSIVQGFQWGAREGPLCDEPIRNVKFKIVDARIAPEPLHRGSGQIIPTARRVAYSAFLMATPRLMEPVYYVEIQTPIDCLTAIYTVLSRRRGHVTADVPQPGTPAYIVKAFLPVIESFGFETDLRYHTQGQAFSLSVFDHWAIVPGDPLDKSIVLRPLEPAPIQHLAREFMVKTRRRKGMSEDVSINKFFDEAMVVELAQQAADIFINK</sequence>
<dbReference type="InterPro" id="IPR035647">
    <property type="entry name" value="EFG_III/V"/>
</dbReference>
<dbReference type="InterPro" id="IPR020568">
    <property type="entry name" value="Ribosomal_Su5_D2-typ_SF"/>
</dbReference>
<dbReference type="FunFam" id="2.40.30.10:FF:000029">
    <property type="entry name" value="116 kDa U5 small nuclear ribonucleoprotein component"/>
    <property type="match status" value="1"/>
</dbReference>
<reference evidence="11" key="1">
    <citation type="journal article" date="2021" name="J. Hered.">
        <title>Genome Assembly of Salicaceae Populus deltoides (Eastern Cottonwood) I-69 Based on Nanopore Sequencing and Hi-C Technologies.</title>
        <authorList>
            <person name="Bai S."/>
            <person name="Wu H."/>
            <person name="Zhang J."/>
            <person name="Pan Z."/>
            <person name="Zhao W."/>
            <person name="Li Z."/>
            <person name="Tong C."/>
        </authorList>
    </citation>
    <scope>NUCLEOTIDE SEQUENCE</scope>
    <source>
        <tissue evidence="11">Leaf</tissue>
    </source>
</reference>
<dbReference type="InterPro" id="IPR005225">
    <property type="entry name" value="Small_GTP-bd"/>
</dbReference>
<keyword evidence="7" id="KW-0539">Nucleus</keyword>
<feature type="compositionally biased region" description="Acidic residues" evidence="9">
    <location>
        <begin position="17"/>
        <end position="32"/>
    </location>
</feature>
<feature type="region of interest" description="Disordered" evidence="9">
    <location>
        <begin position="1"/>
        <end position="57"/>
    </location>
</feature>
<dbReference type="Pfam" id="PF00009">
    <property type="entry name" value="GTP_EFTU"/>
    <property type="match status" value="1"/>
</dbReference>
<dbReference type="GO" id="GO:0030623">
    <property type="term" value="F:U5 snRNA binding"/>
    <property type="evidence" value="ECO:0007669"/>
    <property type="project" value="TreeGrafter"/>
</dbReference>
<dbReference type="InterPro" id="IPR031950">
    <property type="entry name" value="EFTUD2_N"/>
</dbReference>
<evidence type="ECO:0000256" key="1">
    <source>
        <dbReference type="ARBA" id="ARBA00004324"/>
    </source>
</evidence>
<dbReference type="Gene3D" id="3.90.1430.10">
    <property type="entry name" value="Yeast translation eEF2 (G' domain)"/>
    <property type="match status" value="1"/>
</dbReference>
<name>A0A8T2YIK8_POPDE</name>
<dbReference type="InterPro" id="IPR000640">
    <property type="entry name" value="EFG_V-like"/>
</dbReference>
<evidence type="ECO:0000313" key="12">
    <source>
        <dbReference type="Proteomes" id="UP000807159"/>
    </source>
</evidence>
<dbReference type="SMR" id="A0A8T2YIK8"/>
<gene>
    <name evidence="11" type="ORF">H0E87_012267</name>
</gene>
<dbReference type="FunFam" id="3.90.1430.10:FF:000001">
    <property type="entry name" value="116 kDa U5 small nuclear ribonucleoprotein component"/>
    <property type="match status" value="1"/>
</dbReference>
<dbReference type="GO" id="GO:0071007">
    <property type="term" value="C:U2-type catalytic step 2 spliceosome"/>
    <property type="evidence" value="ECO:0007669"/>
    <property type="project" value="TreeGrafter"/>
</dbReference>
<dbReference type="GO" id="GO:0000398">
    <property type="term" value="P:mRNA splicing, via spliceosome"/>
    <property type="evidence" value="ECO:0007669"/>
    <property type="project" value="TreeGrafter"/>
</dbReference>
<evidence type="ECO:0000256" key="4">
    <source>
        <dbReference type="ARBA" id="ARBA00022741"/>
    </source>
</evidence>
<dbReference type="SUPFAM" id="SSF54211">
    <property type="entry name" value="Ribosomal protein S5 domain 2-like"/>
    <property type="match status" value="1"/>
</dbReference>
<dbReference type="Gene3D" id="3.40.50.300">
    <property type="entry name" value="P-loop containing nucleotide triphosphate hydrolases"/>
    <property type="match status" value="1"/>
</dbReference>
<dbReference type="EMBL" id="JACEGQ020000006">
    <property type="protein sequence ID" value="KAH8504961.1"/>
    <property type="molecule type" value="Genomic_DNA"/>
</dbReference>